<dbReference type="InterPro" id="IPR016134">
    <property type="entry name" value="Dockerin_dom"/>
</dbReference>
<reference evidence="2" key="1">
    <citation type="submission" date="2020-10" db="EMBL/GenBank/DDBJ databases">
        <authorList>
            <person name="Gilroy R."/>
        </authorList>
    </citation>
    <scope>NUCLEOTIDE SEQUENCE</scope>
    <source>
        <strain evidence="2">ChiGjej1B1-1684</strain>
    </source>
</reference>
<dbReference type="EMBL" id="DVNG01000058">
    <property type="protein sequence ID" value="HIU50164.1"/>
    <property type="molecule type" value="Genomic_DNA"/>
</dbReference>
<dbReference type="InterPro" id="IPR036439">
    <property type="entry name" value="Dockerin_dom_sf"/>
</dbReference>
<dbReference type="Gene3D" id="1.10.1330.10">
    <property type="entry name" value="Dockerin domain"/>
    <property type="match status" value="1"/>
</dbReference>
<evidence type="ECO:0000313" key="2">
    <source>
        <dbReference type="EMBL" id="HIU50164.1"/>
    </source>
</evidence>
<accession>A0A9D1S7I7</accession>
<reference evidence="2" key="2">
    <citation type="journal article" date="2021" name="PeerJ">
        <title>Extensive microbial diversity within the chicken gut microbiome revealed by metagenomics and culture.</title>
        <authorList>
            <person name="Gilroy R."/>
            <person name="Ravi A."/>
            <person name="Getino M."/>
            <person name="Pursley I."/>
            <person name="Horton D.L."/>
            <person name="Alikhan N.F."/>
            <person name="Baker D."/>
            <person name="Gharbi K."/>
            <person name="Hall N."/>
            <person name="Watson M."/>
            <person name="Adriaenssens E.M."/>
            <person name="Foster-Nyarko E."/>
            <person name="Jarju S."/>
            <person name="Secka A."/>
            <person name="Antonio M."/>
            <person name="Oren A."/>
            <person name="Chaudhuri R.R."/>
            <person name="La Ragione R."/>
            <person name="Hildebrand F."/>
            <person name="Pallen M.J."/>
        </authorList>
    </citation>
    <scope>NUCLEOTIDE SEQUENCE</scope>
    <source>
        <strain evidence="2">ChiGjej1B1-1684</strain>
    </source>
</reference>
<dbReference type="InterPro" id="IPR002105">
    <property type="entry name" value="Dockerin_1_rpt"/>
</dbReference>
<dbReference type="SUPFAM" id="SSF75005">
    <property type="entry name" value="Arabinanase/levansucrase/invertase"/>
    <property type="match status" value="1"/>
</dbReference>
<dbReference type="PROSITE" id="PS51766">
    <property type="entry name" value="DOCKERIN"/>
    <property type="match status" value="1"/>
</dbReference>
<protein>
    <recommendedName>
        <fullName evidence="1">Dockerin domain-containing protein</fullName>
    </recommendedName>
</protein>
<dbReference type="InterPro" id="IPR023296">
    <property type="entry name" value="Glyco_hydro_beta-prop_sf"/>
</dbReference>
<dbReference type="Pfam" id="PF00404">
    <property type="entry name" value="Dockerin_1"/>
    <property type="match status" value="1"/>
</dbReference>
<proteinExistence type="predicted"/>
<dbReference type="Proteomes" id="UP000824118">
    <property type="component" value="Unassembled WGS sequence"/>
</dbReference>
<evidence type="ECO:0000259" key="1">
    <source>
        <dbReference type="PROSITE" id="PS51766"/>
    </source>
</evidence>
<dbReference type="AlphaFoldDB" id="A0A9D1S7I7"/>
<dbReference type="GO" id="GO:0004553">
    <property type="term" value="F:hydrolase activity, hydrolyzing O-glycosyl compounds"/>
    <property type="evidence" value="ECO:0007669"/>
    <property type="project" value="InterPro"/>
</dbReference>
<dbReference type="PANTHER" id="PTHR22925">
    <property type="entry name" value="GLYCOSYL HYDROLASE 43 FAMILY MEMBER"/>
    <property type="match status" value="1"/>
</dbReference>
<dbReference type="Gene3D" id="2.115.10.20">
    <property type="entry name" value="Glycosyl hydrolase domain, family 43"/>
    <property type="match status" value="1"/>
</dbReference>
<dbReference type="SUPFAM" id="SSF63446">
    <property type="entry name" value="Type I dockerin domain"/>
    <property type="match status" value="1"/>
</dbReference>
<organism evidence="2 3">
    <name type="scientific">Candidatus Limousia pullorum</name>
    <dbReference type="NCBI Taxonomy" id="2840860"/>
    <lineage>
        <taxon>Bacteria</taxon>
        <taxon>Bacillati</taxon>
        <taxon>Bacillota</taxon>
        <taxon>Clostridia</taxon>
        <taxon>Eubacteriales</taxon>
        <taxon>Oscillospiraceae</taxon>
        <taxon>Oscillospiraceae incertae sedis</taxon>
        <taxon>Candidatus Limousia</taxon>
    </lineage>
</organism>
<evidence type="ECO:0000313" key="3">
    <source>
        <dbReference type="Proteomes" id="UP000824118"/>
    </source>
</evidence>
<sequence length="202" mass="23373">MRVFAGQYREAPAMFKDGDTYYLITSGQSGWNPNPCQYSYVEGDIFGEWAPNKKFAVNDIPYGTQQETTFRSQSTFILPVRDEDGNKVPGKFVYMGDRWFRENLQDSRYIWLPLNFNGETHEITMEWQDEWSFEDLIGDYEPEYELGDVNHDKTVDVLDVTAIQKYLVSVEDENFDVKLADVNNDGAVNIKDATTIQLKLSK</sequence>
<feature type="domain" description="Dockerin" evidence="1">
    <location>
        <begin position="142"/>
        <end position="202"/>
    </location>
</feature>
<gene>
    <name evidence="2" type="ORF">IAD22_04035</name>
</gene>
<dbReference type="PANTHER" id="PTHR22925:SF3">
    <property type="entry name" value="GLYCOSYL HYDROLASE FAMILY PROTEIN 43"/>
    <property type="match status" value="1"/>
</dbReference>
<comment type="caution">
    <text evidence="2">The sequence shown here is derived from an EMBL/GenBank/DDBJ whole genome shotgun (WGS) entry which is preliminary data.</text>
</comment>
<dbReference type="CDD" id="cd14256">
    <property type="entry name" value="Dockerin_I"/>
    <property type="match status" value="1"/>
</dbReference>
<name>A0A9D1S7I7_9FIRM</name>
<dbReference type="GO" id="GO:0000272">
    <property type="term" value="P:polysaccharide catabolic process"/>
    <property type="evidence" value="ECO:0007669"/>
    <property type="project" value="InterPro"/>
</dbReference>